<dbReference type="CDD" id="cd00685">
    <property type="entry name" value="Trans_IPPS_HT"/>
    <property type="match status" value="1"/>
</dbReference>
<comment type="similarity">
    <text evidence="2 12">Belongs to the FPP/GGPP synthase family.</text>
</comment>
<dbReference type="InterPro" id="IPR033749">
    <property type="entry name" value="Polyprenyl_synt_CS"/>
</dbReference>
<dbReference type="AlphaFoldDB" id="A0A495ACT3"/>
<dbReference type="PROSITE" id="PS00723">
    <property type="entry name" value="POLYPRENYL_SYNTHASE_1"/>
    <property type="match status" value="1"/>
</dbReference>
<evidence type="ECO:0000256" key="3">
    <source>
        <dbReference type="ARBA" id="ARBA00012439"/>
    </source>
</evidence>
<dbReference type="NCBIfam" id="NF045485">
    <property type="entry name" value="FPPsyn"/>
    <property type="match status" value="1"/>
</dbReference>
<accession>A0A495ACT3</accession>
<dbReference type="FunFam" id="1.10.600.10:FF:000001">
    <property type="entry name" value="Geranylgeranyl diphosphate synthase"/>
    <property type="match status" value="1"/>
</dbReference>
<evidence type="ECO:0000256" key="11">
    <source>
        <dbReference type="ARBA" id="ARBA00049399"/>
    </source>
</evidence>
<evidence type="ECO:0000256" key="7">
    <source>
        <dbReference type="ARBA" id="ARBA00022842"/>
    </source>
</evidence>
<keyword evidence="14" id="KW-1185">Reference proteome</keyword>
<dbReference type="SUPFAM" id="SSF48576">
    <property type="entry name" value="Terpenoid synthases"/>
    <property type="match status" value="1"/>
</dbReference>
<evidence type="ECO:0000313" key="13">
    <source>
        <dbReference type="EMBL" id="RKQ37748.1"/>
    </source>
</evidence>
<dbReference type="Proteomes" id="UP000269301">
    <property type="component" value="Unassembled WGS sequence"/>
</dbReference>
<evidence type="ECO:0000256" key="5">
    <source>
        <dbReference type="ARBA" id="ARBA00022679"/>
    </source>
</evidence>
<dbReference type="InterPro" id="IPR000092">
    <property type="entry name" value="Polyprenyl_synt"/>
</dbReference>
<gene>
    <name evidence="13" type="ORF">D8M06_02810</name>
</gene>
<proteinExistence type="inferred from homology"/>
<evidence type="ECO:0000313" key="14">
    <source>
        <dbReference type="Proteomes" id="UP000269301"/>
    </source>
</evidence>
<comment type="cofactor">
    <cofactor evidence="1">
        <name>Mg(2+)</name>
        <dbReference type="ChEBI" id="CHEBI:18420"/>
    </cofactor>
</comment>
<evidence type="ECO:0000256" key="9">
    <source>
        <dbReference type="ARBA" id="ARBA00032380"/>
    </source>
</evidence>
<dbReference type="OrthoDB" id="9805316at2"/>
<dbReference type="GO" id="GO:0005737">
    <property type="term" value="C:cytoplasm"/>
    <property type="evidence" value="ECO:0007669"/>
    <property type="project" value="UniProtKB-ARBA"/>
</dbReference>
<evidence type="ECO:0000256" key="6">
    <source>
        <dbReference type="ARBA" id="ARBA00022723"/>
    </source>
</evidence>
<dbReference type="PROSITE" id="PS00444">
    <property type="entry name" value="POLYPRENYL_SYNTHASE_2"/>
    <property type="match status" value="1"/>
</dbReference>
<dbReference type="GO" id="GO:0046872">
    <property type="term" value="F:metal ion binding"/>
    <property type="evidence" value="ECO:0007669"/>
    <property type="project" value="UniProtKB-KW"/>
</dbReference>
<reference evidence="13 14" key="1">
    <citation type="journal article" date="2016" name="Int. J. Syst. Evol. Microbiol.">
        <title>Oceanobacillus halophilus sp. nov., a novel moderately halophilic bacterium from a hypersaline lake.</title>
        <authorList>
            <person name="Amoozegar M.A."/>
            <person name="Bagheri M."/>
            <person name="Makhdoumi A."/>
            <person name="Nikou M.M."/>
            <person name="Fazeli S.A.S."/>
            <person name="Schumann P."/>
            <person name="Sproer C."/>
            <person name="Sanchez-Porro C."/>
            <person name="Ventosa A."/>
        </authorList>
    </citation>
    <scope>NUCLEOTIDE SEQUENCE [LARGE SCALE GENOMIC DNA]</scope>
    <source>
        <strain evidence="13 14">DSM 23996</strain>
    </source>
</reference>
<evidence type="ECO:0000256" key="2">
    <source>
        <dbReference type="ARBA" id="ARBA00006706"/>
    </source>
</evidence>
<dbReference type="SFLD" id="SFLDS00005">
    <property type="entry name" value="Isoprenoid_Synthase_Type_I"/>
    <property type="match status" value="1"/>
</dbReference>
<evidence type="ECO:0000256" key="10">
    <source>
        <dbReference type="ARBA" id="ARBA00032873"/>
    </source>
</evidence>
<dbReference type="PANTHER" id="PTHR43281:SF1">
    <property type="entry name" value="FARNESYL DIPHOSPHATE SYNTHASE"/>
    <property type="match status" value="1"/>
</dbReference>
<evidence type="ECO:0000256" key="1">
    <source>
        <dbReference type="ARBA" id="ARBA00001946"/>
    </source>
</evidence>
<keyword evidence="8" id="KW-0414">Isoprene biosynthesis</keyword>
<sequence length="294" mass="32847">MPSNLNEFLKDFRMIIEEELSQNLQKLTIPKQLKDSMLYSVEAGGKRLRPILLLASYKAYDENYQKALSSSIALEMVHTYSLIHDDLPAMDDDNYRRGKLTNHKAFDEATAILAGDALLTYSFELIGKDTLLTNDEKVEMITNLSASSGPSGMVAGQFLDMDAENRTITLEELEQIHMLKTGKLLEFAIYAGAYLAGATKQQLENLKEYSFYLGLIFQVQDDILDITGDEEKLGKPVGSDEGNEKGTYPKLLGLDGAINKKKEYVNKAVAALEKADAHNSHLMALTEHFSNRDH</sequence>
<dbReference type="GO" id="GO:0016114">
    <property type="term" value="P:terpenoid biosynthetic process"/>
    <property type="evidence" value="ECO:0007669"/>
    <property type="project" value="UniProtKB-ARBA"/>
</dbReference>
<keyword evidence="7" id="KW-0460">Magnesium</keyword>
<keyword evidence="5 12" id="KW-0808">Transferase</keyword>
<dbReference type="InterPro" id="IPR053378">
    <property type="entry name" value="Prenyl_diphosphate_synthase"/>
</dbReference>
<dbReference type="EC" id="2.5.1.10" evidence="3"/>
<dbReference type="GO" id="GO:0004337">
    <property type="term" value="F:(2E,6E)-farnesyl diphosphate synthase activity"/>
    <property type="evidence" value="ECO:0007669"/>
    <property type="project" value="UniProtKB-EC"/>
</dbReference>
<evidence type="ECO:0000256" key="12">
    <source>
        <dbReference type="RuleBase" id="RU004466"/>
    </source>
</evidence>
<dbReference type="PANTHER" id="PTHR43281">
    <property type="entry name" value="FARNESYL DIPHOSPHATE SYNTHASE"/>
    <property type="match status" value="1"/>
</dbReference>
<dbReference type="EMBL" id="RBZP01000001">
    <property type="protein sequence ID" value="RKQ37748.1"/>
    <property type="molecule type" value="Genomic_DNA"/>
</dbReference>
<dbReference type="Gene3D" id="1.10.600.10">
    <property type="entry name" value="Farnesyl Diphosphate Synthase"/>
    <property type="match status" value="1"/>
</dbReference>
<keyword evidence="6" id="KW-0479">Metal-binding</keyword>
<evidence type="ECO:0000256" key="4">
    <source>
        <dbReference type="ARBA" id="ARBA00015100"/>
    </source>
</evidence>
<dbReference type="InterPro" id="IPR008949">
    <property type="entry name" value="Isoprenoid_synthase_dom_sf"/>
</dbReference>
<protein>
    <recommendedName>
        <fullName evidence="4">Farnesyl diphosphate synthase</fullName>
        <ecNumber evidence="3">2.5.1.10</ecNumber>
    </recommendedName>
    <alternativeName>
        <fullName evidence="10">(2E,6E)-farnesyl diphosphate synthase</fullName>
    </alternativeName>
    <alternativeName>
        <fullName evidence="9">Geranyltranstransferase</fullName>
    </alternativeName>
</protein>
<organism evidence="13 14">
    <name type="scientific">Oceanobacillus halophilus</name>
    <dbReference type="NCBI Taxonomy" id="930130"/>
    <lineage>
        <taxon>Bacteria</taxon>
        <taxon>Bacillati</taxon>
        <taxon>Bacillota</taxon>
        <taxon>Bacilli</taxon>
        <taxon>Bacillales</taxon>
        <taxon>Bacillaceae</taxon>
        <taxon>Oceanobacillus</taxon>
    </lineage>
</organism>
<comment type="catalytic activity">
    <reaction evidence="11">
        <text>isopentenyl diphosphate + (2E)-geranyl diphosphate = (2E,6E)-farnesyl diphosphate + diphosphate</text>
        <dbReference type="Rhea" id="RHEA:19361"/>
        <dbReference type="ChEBI" id="CHEBI:33019"/>
        <dbReference type="ChEBI" id="CHEBI:58057"/>
        <dbReference type="ChEBI" id="CHEBI:128769"/>
        <dbReference type="ChEBI" id="CHEBI:175763"/>
        <dbReference type="EC" id="2.5.1.10"/>
    </reaction>
</comment>
<dbReference type="SFLD" id="SFLDG01017">
    <property type="entry name" value="Polyprenyl_Transferase_Like"/>
    <property type="match status" value="1"/>
</dbReference>
<dbReference type="RefSeq" id="WP_121202823.1">
    <property type="nucleotide sequence ID" value="NZ_RBZP01000001.1"/>
</dbReference>
<name>A0A495ACT3_9BACI</name>
<comment type="caution">
    <text evidence="13">The sequence shown here is derived from an EMBL/GenBank/DDBJ whole genome shotgun (WGS) entry which is preliminary data.</text>
</comment>
<evidence type="ECO:0000256" key="8">
    <source>
        <dbReference type="ARBA" id="ARBA00023229"/>
    </source>
</evidence>
<dbReference type="Pfam" id="PF00348">
    <property type="entry name" value="polyprenyl_synt"/>
    <property type="match status" value="1"/>
</dbReference>